<comment type="caution">
    <text evidence="3">The sequence shown here is derived from an EMBL/GenBank/DDBJ whole genome shotgun (WGS) entry which is preliminary data.</text>
</comment>
<evidence type="ECO:0000313" key="4">
    <source>
        <dbReference type="Proteomes" id="UP001515943"/>
    </source>
</evidence>
<name>A0ABX1FJG0_9PSEU</name>
<gene>
    <name evidence="3" type="ORF">FXN61_20855</name>
</gene>
<dbReference type="InterPro" id="IPR007278">
    <property type="entry name" value="DUF397"/>
</dbReference>
<sequence length="70" mass="7417">MPEKAADLSNDADYAPSYSGSQENCAEVALTITHAGVRDSKHPTGPALSFSLSAFKAFLTRGSFSPNRVK</sequence>
<protein>
    <submittedName>
        <fullName evidence="3">DUF397 domain-containing protein</fullName>
    </submittedName>
</protein>
<dbReference type="EMBL" id="VSRL01000073">
    <property type="protein sequence ID" value="NKE59129.1"/>
    <property type="molecule type" value="Genomic_DNA"/>
</dbReference>
<feature type="region of interest" description="Disordered" evidence="1">
    <location>
        <begin position="1"/>
        <end position="20"/>
    </location>
</feature>
<keyword evidence="4" id="KW-1185">Reference proteome</keyword>
<feature type="domain" description="DUF397" evidence="2">
    <location>
        <begin position="16"/>
        <end position="60"/>
    </location>
</feature>
<evidence type="ECO:0000259" key="2">
    <source>
        <dbReference type="Pfam" id="PF04149"/>
    </source>
</evidence>
<dbReference type="Proteomes" id="UP001515943">
    <property type="component" value="Unassembled WGS sequence"/>
</dbReference>
<accession>A0ABX1FJG0</accession>
<proteinExistence type="predicted"/>
<evidence type="ECO:0000256" key="1">
    <source>
        <dbReference type="SAM" id="MobiDB-lite"/>
    </source>
</evidence>
<dbReference type="Pfam" id="PF04149">
    <property type="entry name" value="DUF397"/>
    <property type="match status" value="1"/>
</dbReference>
<organism evidence="3 4">
    <name type="scientific">Lentzea indica</name>
    <dbReference type="NCBI Taxonomy" id="2604800"/>
    <lineage>
        <taxon>Bacteria</taxon>
        <taxon>Bacillati</taxon>
        <taxon>Actinomycetota</taxon>
        <taxon>Actinomycetes</taxon>
        <taxon>Pseudonocardiales</taxon>
        <taxon>Pseudonocardiaceae</taxon>
        <taxon>Lentzea</taxon>
    </lineage>
</organism>
<evidence type="ECO:0000313" key="3">
    <source>
        <dbReference type="EMBL" id="NKE59129.1"/>
    </source>
</evidence>
<reference evidence="3 4" key="1">
    <citation type="submission" date="2019-08" db="EMBL/GenBank/DDBJ databases">
        <title>Lentzea from Indian Himalayas.</title>
        <authorList>
            <person name="Mandal S."/>
            <person name="Mallick Gupta A."/>
            <person name="Maiti P.K."/>
            <person name="Sarkar J."/>
            <person name="Mandal S."/>
        </authorList>
    </citation>
    <scope>NUCLEOTIDE SEQUENCE [LARGE SCALE GENOMIC DNA]</scope>
    <source>
        <strain evidence="3 4">PSKA42</strain>
    </source>
</reference>